<dbReference type="EMBL" id="RSCL01000006">
    <property type="protein sequence ID" value="RUT06464.1"/>
    <property type="molecule type" value="Genomic_DNA"/>
</dbReference>
<dbReference type="PANTHER" id="PTHR34714">
    <property type="entry name" value="EGF-LIKE DOMAIN-CONTAINING PROTEIN"/>
    <property type="match status" value="1"/>
</dbReference>
<proteinExistence type="predicted"/>
<dbReference type="RefSeq" id="WP_127081275.1">
    <property type="nucleotide sequence ID" value="NZ_RSCL01000006.1"/>
</dbReference>
<dbReference type="Proteomes" id="UP000271624">
    <property type="component" value="Unassembled WGS sequence"/>
</dbReference>
<keyword evidence="2" id="KW-1185">Reference proteome</keyword>
<reference evidence="1" key="1">
    <citation type="submission" date="2018-12" db="EMBL/GenBank/DDBJ databases">
        <authorList>
            <person name="Will S."/>
            <person name="Neumann-Schaal M."/>
            <person name="Henke P."/>
        </authorList>
    </citation>
    <scope>NUCLEOTIDE SEQUENCE</scope>
    <source>
        <strain evidence="1">PCC 7102</strain>
    </source>
</reference>
<dbReference type="AlphaFoldDB" id="A0A3S1CFP8"/>
<evidence type="ECO:0000313" key="2">
    <source>
        <dbReference type="Proteomes" id="UP000271624"/>
    </source>
</evidence>
<evidence type="ECO:0000313" key="1">
    <source>
        <dbReference type="EMBL" id="RUT06464.1"/>
    </source>
</evidence>
<accession>A0A3S1CFP8</accession>
<name>A0A3S1CFP8_9CYAN</name>
<protein>
    <submittedName>
        <fullName evidence="1">Uncharacterized protein</fullName>
    </submittedName>
</protein>
<gene>
    <name evidence="1" type="ORF">DSM106972_027210</name>
</gene>
<comment type="caution">
    <text evidence="1">The sequence shown here is derived from an EMBL/GenBank/DDBJ whole genome shotgun (WGS) entry which is preliminary data.</text>
</comment>
<dbReference type="OrthoDB" id="8478831at2"/>
<reference evidence="1" key="2">
    <citation type="journal article" date="2019" name="Genome Biol. Evol.">
        <title>Day and night: Metabolic profiles and evolutionary relationships of six axenic non-marine cyanobacteria.</title>
        <authorList>
            <person name="Will S.E."/>
            <person name="Henke P."/>
            <person name="Boedeker C."/>
            <person name="Huang S."/>
            <person name="Brinkmann H."/>
            <person name="Rohde M."/>
            <person name="Jarek M."/>
            <person name="Friedl T."/>
            <person name="Seufert S."/>
            <person name="Schumacher M."/>
            <person name="Overmann J."/>
            <person name="Neumann-Schaal M."/>
            <person name="Petersen J."/>
        </authorList>
    </citation>
    <scope>NUCLEOTIDE SEQUENCE [LARGE SCALE GENOMIC DNA]</scope>
    <source>
        <strain evidence="1">PCC 7102</strain>
    </source>
</reference>
<dbReference type="PANTHER" id="PTHR34714:SF2">
    <property type="entry name" value="EGF-LIKE DOMAIN-CONTAINING PROTEIN"/>
    <property type="match status" value="1"/>
</dbReference>
<sequence>MPELSSLQVKSVTEWASLYQGSDKRFQIPGSSEMVIDPQPIIRQMYVNLAQVIADLKAKNITWIALTIYADVVEIPSNYCLLLEESSISIIARRIEVIGNAEIVLMFPDKEVASLVIYTNEVGGCLAIRALLEQETNEMWSEEITQVTSLGFQVEYSEGKVSKTDLDFFPFNMREIESNFYKLLVTSFQYATIFAESRKDIACDILAWIKISTSTWLEMQEMFLQSSALFLDLKAASGNVTFVPYLSRSQYQELSKAFTDAAGSFEVEYDNFRNANLNLVQRQKSASLMLGYFTDTEKFSQKLIDQANENLSNAKQGFSLNISRMSTQKDKLEEAKKAFEVGLEVWKAKKQKEAAFEGVKAGVEVAATLVGLVASVTTVVVGFVASAAGGAGVPVVVVGVAGATGSLVAIGATVANAAQSTTAIAKAAKALEIILKLIEALGKAIEAMGKILAMVENIEKAVNKSDLLNQINQLTDLSKPVLEQSDDVSWSVFEQEIGLALKMPVDEGVNGAAEYLKELHVLAIYGKAINGSQRTFIELTQQLVRLKLEKEVSEKQVNRIQDYVKDLEAGKQPNAEMIQLFYQRYLNVKRWLFVAIENHNAAYKYWALREPSFTPSMMKRVSELKKDLATIQNDLATALKGFDPRPQDMEDITCVLSDPEMLEIFKKTGKVSWNITLDQPEFEGCNRVRITRVRAWINGAISQTLVTKKLAPITVSLSTSGNFYDRYKGQKYEFMAAPLQRQFKYTSTNQIIIDGEDAEENKHDYYQPTPFTTWVISLPQTKNTGIDLTNVDQIKLEFKGSLIPE</sequence>
<organism evidence="1 2">
    <name type="scientific">Dulcicalothrix desertica PCC 7102</name>
    <dbReference type="NCBI Taxonomy" id="232991"/>
    <lineage>
        <taxon>Bacteria</taxon>
        <taxon>Bacillati</taxon>
        <taxon>Cyanobacteriota</taxon>
        <taxon>Cyanophyceae</taxon>
        <taxon>Nostocales</taxon>
        <taxon>Calotrichaceae</taxon>
        <taxon>Dulcicalothrix</taxon>
    </lineage>
</organism>